<evidence type="ECO:0008006" key="4">
    <source>
        <dbReference type="Google" id="ProtNLM"/>
    </source>
</evidence>
<dbReference type="Pfam" id="PF03780">
    <property type="entry name" value="Asp23"/>
    <property type="match status" value="1"/>
</dbReference>
<dbReference type="PANTHER" id="PTHR34297:SF3">
    <property type="entry name" value="ALKALINE SHOCK PROTEIN 23"/>
    <property type="match status" value="1"/>
</dbReference>
<comment type="similarity">
    <text evidence="1">Belongs to the asp23 family.</text>
</comment>
<dbReference type="AlphaFoldDB" id="A0A6J4SU51"/>
<gene>
    <name evidence="3" type="ORF">AVDCRST_MAG05-2683</name>
</gene>
<evidence type="ECO:0000256" key="1">
    <source>
        <dbReference type="ARBA" id="ARBA00005721"/>
    </source>
</evidence>
<evidence type="ECO:0000313" key="3">
    <source>
        <dbReference type="EMBL" id="CAA9505232.1"/>
    </source>
</evidence>
<reference evidence="3" key="1">
    <citation type="submission" date="2020-02" db="EMBL/GenBank/DDBJ databases">
        <authorList>
            <person name="Meier V. D."/>
        </authorList>
    </citation>
    <scope>NUCLEOTIDE SEQUENCE</scope>
    <source>
        <strain evidence="3">AVDCRST_MAG05</strain>
    </source>
</reference>
<accession>A0A6J4SU51</accession>
<protein>
    <recommendedName>
        <fullName evidence="4">Alkaline shock protein 23</fullName>
    </recommendedName>
</protein>
<feature type="region of interest" description="Disordered" evidence="2">
    <location>
        <begin position="139"/>
        <end position="160"/>
    </location>
</feature>
<dbReference type="EMBL" id="CADCVM010000294">
    <property type="protein sequence ID" value="CAA9505232.1"/>
    <property type="molecule type" value="Genomic_DNA"/>
</dbReference>
<proteinExistence type="inferred from homology"/>
<sequence length="160" mass="16454">MTAQSGSGQGEQAGPLQSDKGITKIGDAVVSQIAGIAAQEVEKVQMGGGASAAVGGFLSSVTGAVGGSSGGSNFSKGVSVEVGTQEAAIDLTMAVEYGQSIPQLTEAARRNVINKVESLVGLHVTEVNITVNDVQVPEERPMLQQQEQTENMARRQEQQA</sequence>
<dbReference type="PANTHER" id="PTHR34297">
    <property type="entry name" value="HYPOTHETICAL CYTOSOLIC PROTEIN-RELATED"/>
    <property type="match status" value="1"/>
</dbReference>
<dbReference type="InterPro" id="IPR005531">
    <property type="entry name" value="Asp23"/>
</dbReference>
<organism evidence="3">
    <name type="scientific">uncultured Rubrobacteraceae bacterium</name>
    <dbReference type="NCBI Taxonomy" id="349277"/>
    <lineage>
        <taxon>Bacteria</taxon>
        <taxon>Bacillati</taxon>
        <taxon>Actinomycetota</taxon>
        <taxon>Rubrobacteria</taxon>
        <taxon>Rubrobacterales</taxon>
        <taxon>Rubrobacteraceae</taxon>
        <taxon>environmental samples</taxon>
    </lineage>
</organism>
<evidence type="ECO:0000256" key="2">
    <source>
        <dbReference type="SAM" id="MobiDB-lite"/>
    </source>
</evidence>
<name>A0A6J4SU51_9ACTN</name>